<proteinExistence type="predicted"/>
<protein>
    <submittedName>
        <fullName evidence="1">Uncharacterized protein</fullName>
    </submittedName>
</protein>
<accession>A0A9D4EVF4</accession>
<comment type="caution">
    <text evidence="1">The sequence shown here is derived from an EMBL/GenBank/DDBJ whole genome shotgun (WGS) entry which is preliminary data.</text>
</comment>
<keyword evidence="2" id="KW-1185">Reference proteome</keyword>
<reference evidence="1" key="2">
    <citation type="submission" date="2020-11" db="EMBL/GenBank/DDBJ databases">
        <authorList>
            <person name="McCartney M.A."/>
            <person name="Auch B."/>
            <person name="Kono T."/>
            <person name="Mallez S."/>
            <person name="Becker A."/>
            <person name="Gohl D.M."/>
            <person name="Silverstein K.A.T."/>
            <person name="Koren S."/>
            <person name="Bechman K.B."/>
            <person name="Herman A."/>
            <person name="Abrahante J.E."/>
            <person name="Garbe J."/>
        </authorList>
    </citation>
    <scope>NUCLEOTIDE SEQUENCE</scope>
    <source>
        <strain evidence="1">Duluth1</strain>
        <tissue evidence="1">Whole animal</tissue>
    </source>
</reference>
<dbReference type="AlphaFoldDB" id="A0A9D4EVF4"/>
<dbReference type="Proteomes" id="UP000828390">
    <property type="component" value="Unassembled WGS sequence"/>
</dbReference>
<organism evidence="1 2">
    <name type="scientific">Dreissena polymorpha</name>
    <name type="common">Zebra mussel</name>
    <name type="synonym">Mytilus polymorpha</name>
    <dbReference type="NCBI Taxonomy" id="45954"/>
    <lineage>
        <taxon>Eukaryota</taxon>
        <taxon>Metazoa</taxon>
        <taxon>Spiralia</taxon>
        <taxon>Lophotrochozoa</taxon>
        <taxon>Mollusca</taxon>
        <taxon>Bivalvia</taxon>
        <taxon>Autobranchia</taxon>
        <taxon>Heteroconchia</taxon>
        <taxon>Euheterodonta</taxon>
        <taxon>Imparidentia</taxon>
        <taxon>Neoheterodontei</taxon>
        <taxon>Myida</taxon>
        <taxon>Dreissenoidea</taxon>
        <taxon>Dreissenidae</taxon>
        <taxon>Dreissena</taxon>
    </lineage>
</organism>
<evidence type="ECO:0000313" key="1">
    <source>
        <dbReference type="EMBL" id="KAH3786088.1"/>
    </source>
</evidence>
<gene>
    <name evidence="1" type="ORF">DPMN_164189</name>
</gene>
<evidence type="ECO:0000313" key="2">
    <source>
        <dbReference type="Proteomes" id="UP000828390"/>
    </source>
</evidence>
<name>A0A9D4EVF4_DREPO</name>
<dbReference type="EMBL" id="JAIWYP010000008">
    <property type="protein sequence ID" value="KAH3786088.1"/>
    <property type="molecule type" value="Genomic_DNA"/>
</dbReference>
<sequence length="54" mass="5694">MQRSVFTLLGECTPVPAGGGAWSHLSLCLFCLGCDRRAAAQEEKSGRNVVGTIV</sequence>
<reference evidence="1" key="1">
    <citation type="journal article" date="2019" name="bioRxiv">
        <title>The Genome of the Zebra Mussel, Dreissena polymorpha: A Resource for Invasive Species Research.</title>
        <authorList>
            <person name="McCartney M.A."/>
            <person name="Auch B."/>
            <person name="Kono T."/>
            <person name="Mallez S."/>
            <person name="Zhang Y."/>
            <person name="Obille A."/>
            <person name="Becker A."/>
            <person name="Abrahante J.E."/>
            <person name="Garbe J."/>
            <person name="Badalamenti J.P."/>
            <person name="Herman A."/>
            <person name="Mangelson H."/>
            <person name="Liachko I."/>
            <person name="Sullivan S."/>
            <person name="Sone E.D."/>
            <person name="Koren S."/>
            <person name="Silverstein K.A.T."/>
            <person name="Beckman K.B."/>
            <person name="Gohl D.M."/>
        </authorList>
    </citation>
    <scope>NUCLEOTIDE SEQUENCE</scope>
    <source>
        <strain evidence="1">Duluth1</strain>
        <tissue evidence="1">Whole animal</tissue>
    </source>
</reference>